<dbReference type="AlphaFoldDB" id="A0A9D4LHB5"/>
<gene>
    <name evidence="1" type="ORF">DPMN_101236</name>
</gene>
<dbReference type="EMBL" id="JAIWYP010000003">
    <property type="protein sequence ID" value="KAH3858608.1"/>
    <property type="molecule type" value="Genomic_DNA"/>
</dbReference>
<accession>A0A9D4LHB5</accession>
<evidence type="ECO:0000313" key="2">
    <source>
        <dbReference type="Proteomes" id="UP000828390"/>
    </source>
</evidence>
<comment type="caution">
    <text evidence="1">The sequence shown here is derived from an EMBL/GenBank/DDBJ whole genome shotgun (WGS) entry which is preliminary data.</text>
</comment>
<evidence type="ECO:0000313" key="1">
    <source>
        <dbReference type="EMBL" id="KAH3858608.1"/>
    </source>
</evidence>
<reference evidence="1" key="2">
    <citation type="submission" date="2020-11" db="EMBL/GenBank/DDBJ databases">
        <authorList>
            <person name="McCartney M.A."/>
            <person name="Auch B."/>
            <person name="Kono T."/>
            <person name="Mallez S."/>
            <person name="Becker A."/>
            <person name="Gohl D.M."/>
            <person name="Silverstein K.A.T."/>
            <person name="Koren S."/>
            <person name="Bechman K.B."/>
            <person name="Herman A."/>
            <person name="Abrahante J.E."/>
            <person name="Garbe J."/>
        </authorList>
    </citation>
    <scope>NUCLEOTIDE SEQUENCE</scope>
    <source>
        <strain evidence="1">Duluth1</strain>
        <tissue evidence="1">Whole animal</tissue>
    </source>
</reference>
<sequence length="108" mass="12365">MYQSERTLDQQTIYFIIGGIRDSRCITIESERFGQWATPHRLCGSPFNRDTSDNSAISAIVCGPLSDAFRLDRRYGGIVRGFPIVHVCGESIYFRPSLWNIFLKIIFV</sequence>
<dbReference type="Proteomes" id="UP000828390">
    <property type="component" value="Unassembled WGS sequence"/>
</dbReference>
<reference evidence="1" key="1">
    <citation type="journal article" date="2019" name="bioRxiv">
        <title>The Genome of the Zebra Mussel, Dreissena polymorpha: A Resource for Invasive Species Research.</title>
        <authorList>
            <person name="McCartney M.A."/>
            <person name="Auch B."/>
            <person name="Kono T."/>
            <person name="Mallez S."/>
            <person name="Zhang Y."/>
            <person name="Obille A."/>
            <person name="Becker A."/>
            <person name="Abrahante J.E."/>
            <person name="Garbe J."/>
            <person name="Badalamenti J.P."/>
            <person name="Herman A."/>
            <person name="Mangelson H."/>
            <person name="Liachko I."/>
            <person name="Sullivan S."/>
            <person name="Sone E.D."/>
            <person name="Koren S."/>
            <person name="Silverstein K.A.T."/>
            <person name="Beckman K.B."/>
            <person name="Gohl D.M."/>
        </authorList>
    </citation>
    <scope>NUCLEOTIDE SEQUENCE</scope>
    <source>
        <strain evidence="1">Duluth1</strain>
        <tissue evidence="1">Whole animal</tissue>
    </source>
</reference>
<proteinExistence type="predicted"/>
<organism evidence="1 2">
    <name type="scientific">Dreissena polymorpha</name>
    <name type="common">Zebra mussel</name>
    <name type="synonym">Mytilus polymorpha</name>
    <dbReference type="NCBI Taxonomy" id="45954"/>
    <lineage>
        <taxon>Eukaryota</taxon>
        <taxon>Metazoa</taxon>
        <taxon>Spiralia</taxon>
        <taxon>Lophotrochozoa</taxon>
        <taxon>Mollusca</taxon>
        <taxon>Bivalvia</taxon>
        <taxon>Autobranchia</taxon>
        <taxon>Heteroconchia</taxon>
        <taxon>Euheterodonta</taxon>
        <taxon>Imparidentia</taxon>
        <taxon>Neoheterodontei</taxon>
        <taxon>Myida</taxon>
        <taxon>Dreissenoidea</taxon>
        <taxon>Dreissenidae</taxon>
        <taxon>Dreissena</taxon>
    </lineage>
</organism>
<keyword evidence="2" id="KW-1185">Reference proteome</keyword>
<name>A0A9D4LHB5_DREPO</name>
<protein>
    <submittedName>
        <fullName evidence="1">Uncharacterized protein</fullName>
    </submittedName>
</protein>